<comment type="caution">
    <text evidence="4">The sequence shown here is derived from an EMBL/GenBank/DDBJ whole genome shotgun (WGS) entry which is preliminary data.</text>
</comment>
<dbReference type="GO" id="GO:0016491">
    <property type="term" value="F:oxidoreductase activity"/>
    <property type="evidence" value="ECO:0007669"/>
    <property type="project" value="UniProtKB-KW"/>
</dbReference>
<evidence type="ECO:0000256" key="2">
    <source>
        <dbReference type="SAM" id="MobiDB-lite"/>
    </source>
</evidence>
<sequence>MTVIGFHCSHEQIDPARLLRDVQAAEAAGFTAGMSSDHLSPWSSRQGESGYAWSWLGAALATTSLPFGVVTAPGQRYHPAIVAQSIATLGQMFPGRFWAALGSGEASNERVTGGVWPRKEVRDARLVECVGVIRRLLHGEEVSHDGLVTVNRARLWTRADPVPDLVGPAVTPETAARHAAWADGLVTVNQPADTLRRVLAAYRDAGGRGPARLQIHLSWADTEDEALSIAHDQWRSNVLGPPVAWDTESVEAFDLIGETVSPERVCDSVLVSADLGRHAQRLQEYVEMGWDELYLHFVGKDQAPFIDAFGQHVLPQLSPTTPEPQRDLQPSTQGASR</sequence>
<dbReference type="InterPro" id="IPR011251">
    <property type="entry name" value="Luciferase-like_dom"/>
</dbReference>
<dbReference type="InterPro" id="IPR050564">
    <property type="entry name" value="F420-G6PD/mer"/>
</dbReference>
<reference evidence="5" key="1">
    <citation type="journal article" date="2019" name="Int. J. Syst. Evol. Microbiol.">
        <title>The Global Catalogue of Microorganisms (GCM) 10K type strain sequencing project: providing services to taxonomists for standard genome sequencing and annotation.</title>
        <authorList>
            <consortium name="The Broad Institute Genomics Platform"/>
            <consortium name="The Broad Institute Genome Sequencing Center for Infectious Disease"/>
            <person name="Wu L."/>
            <person name="Ma J."/>
        </authorList>
    </citation>
    <scope>NUCLEOTIDE SEQUENCE [LARGE SCALE GENOMIC DNA]</scope>
    <source>
        <strain evidence="5">CCUG 57508</strain>
    </source>
</reference>
<dbReference type="Gene3D" id="3.20.20.30">
    <property type="entry name" value="Luciferase-like domain"/>
    <property type="match status" value="1"/>
</dbReference>
<dbReference type="NCBIfam" id="TIGR03557">
    <property type="entry name" value="F420_G6P_family"/>
    <property type="match status" value="1"/>
</dbReference>
<dbReference type="PANTHER" id="PTHR43244">
    <property type="match status" value="1"/>
</dbReference>
<dbReference type="SUPFAM" id="SSF51679">
    <property type="entry name" value="Bacterial luciferase-like"/>
    <property type="match status" value="1"/>
</dbReference>
<dbReference type="EMBL" id="JBHTKH010000001">
    <property type="protein sequence ID" value="MFD1053366.1"/>
    <property type="molecule type" value="Genomic_DNA"/>
</dbReference>
<dbReference type="EC" id="1.-.-.-" evidence="4"/>
<protein>
    <submittedName>
        <fullName evidence="4">TIGR03885 family FMN-dependent LLM class oxidoreductase</fullName>
        <ecNumber evidence="4">1.-.-.-</ecNumber>
    </submittedName>
</protein>
<dbReference type="PANTHER" id="PTHR43244:SF1">
    <property type="entry name" value="5,10-METHYLENETETRAHYDROMETHANOPTERIN REDUCTASE"/>
    <property type="match status" value="1"/>
</dbReference>
<dbReference type="RefSeq" id="WP_386050747.1">
    <property type="nucleotide sequence ID" value="NZ_JBHTKH010000001.1"/>
</dbReference>
<keyword evidence="5" id="KW-1185">Reference proteome</keyword>
<evidence type="ECO:0000256" key="1">
    <source>
        <dbReference type="ARBA" id="ARBA00023002"/>
    </source>
</evidence>
<keyword evidence="1 4" id="KW-0560">Oxidoreductase</keyword>
<proteinExistence type="predicted"/>
<dbReference type="InterPro" id="IPR036661">
    <property type="entry name" value="Luciferase-like_sf"/>
</dbReference>
<dbReference type="InterPro" id="IPR023907">
    <property type="entry name" value="Non-F420_Flavin_OxRdtase"/>
</dbReference>
<feature type="domain" description="Luciferase-like" evidence="3">
    <location>
        <begin position="10"/>
        <end position="290"/>
    </location>
</feature>
<evidence type="ECO:0000313" key="4">
    <source>
        <dbReference type="EMBL" id="MFD1053366.1"/>
    </source>
</evidence>
<organism evidence="4 5">
    <name type="scientific">Terrabacter terrigena</name>
    <dbReference type="NCBI Taxonomy" id="574718"/>
    <lineage>
        <taxon>Bacteria</taxon>
        <taxon>Bacillati</taxon>
        <taxon>Actinomycetota</taxon>
        <taxon>Actinomycetes</taxon>
        <taxon>Micrococcales</taxon>
        <taxon>Intrasporangiaceae</taxon>
        <taxon>Terrabacter</taxon>
    </lineage>
</organism>
<feature type="region of interest" description="Disordered" evidence="2">
    <location>
        <begin position="316"/>
        <end position="337"/>
    </location>
</feature>
<evidence type="ECO:0000259" key="3">
    <source>
        <dbReference type="Pfam" id="PF00296"/>
    </source>
</evidence>
<evidence type="ECO:0000313" key="5">
    <source>
        <dbReference type="Proteomes" id="UP001597046"/>
    </source>
</evidence>
<gene>
    <name evidence="4" type="ORF">ACFQ2V_03535</name>
</gene>
<dbReference type="InterPro" id="IPR019945">
    <property type="entry name" value="F420_G6P_DH-rel"/>
</dbReference>
<dbReference type="NCBIfam" id="TIGR03885">
    <property type="entry name" value="flavin_revert"/>
    <property type="match status" value="1"/>
</dbReference>
<dbReference type="Proteomes" id="UP001597046">
    <property type="component" value="Unassembled WGS sequence"/>
</dbReference>
<feature type="compositionally biased region" description="Polar residues" evidence="2">
    <location>
        <begin position="328"/>
        <end position="337"/>
    </location>
</feature>
<accession>A0ABW3MS15</accession>
<name>A0ABW3MS15_9MICO</name>
<dbReference type="Pfam" id="PF00296">
    <property type="entry name" value="Bac_luciferase"/>
    <property type="match status" value="1"/>
</dbReference>